<dbReference type="Gene3D" id="3.40.50.1820">
    <property type="entry name" value="alpha/beta hydrolase"/>
    <property type="match status" value="1"/>
</dbReference>
<dbReference type="Proteomes" id="UP000238589">
    <property type="component" value="Unassembled WGS sequence"/>
</dbReference>
<dbReference type="RefSeq" id="WP_105749671.1">
    <property type="nucleotide sequence ID" value="NZ_PVLQ01000106.1"/>
</dbReference>
<dbReference type="SUPFAM" id="SSF53474">
    <property type="entry name" value="alpha/beta-Hydrolases"/>
    <property type="match status" value="1"/>
</dbReference>
<dbReference type="GO" id="GO:0016787">
    <property type="term" value="F:hydrolase activity"/>
    <property type="evidence" value="ECO:0007669"/>
    <property type="project" value="UniProtKB-KW"/>
</dbReference>
<dbReference type="Pfam" id="PF00561">
    <property type="entry name" value="Abhydrolase_1"/>
    <property type="match status" value="1"/>
</dbReference>
<name>A0A2S9K0L7_9BURK</name>
<dbReference type="InterPro" id="IPR029058">
    <property type="entry name" value="AB_hydrolase_fold"/>
</dbReference>
<dbReference type="EMBL" id="PVLQ01000106">
    <property type="protein sequence ID" value="PRD64000.1"/>
    <property type="molecule type" value="Genomic_DNA"/>
</dbReference>
<dbReference type="PRINTS" id="PR00111">
    <property type="entry name" value="ABHYDROLASE"/>
</dbReference>
<evidence type="ECO:0000313" key="2">
    <source>
        <dbReference type="EMBL" id="PRD64000.1"/>
    </source>
</evidence>
<proteinExistence type="predicted"/>
<dbReference type="InterPro" id="IPR000073">
    <property type="entry name" value="AB_hydrolase_1"/>
</dbReference>
<reference evidence="2 3" key="1">
    <citation type="submission" date="2018-03" db="EMBL/GenBank/DDBJ databases">
        <title>Comparative genomics illustrates the genes involved in a hyperalkaliphilic mechanisms of Serpentinomonas isolated from highly-alkaline calcium-rich serpentinized springs.</title>
        <authorList>
            <person name="Suzuki S."/>
            <person name="Ishii S."/>
            <person name="Walworth N."/>
            <person name="Bird L."/>
            <person name="Kuenen J.G."/>
            <person name="Nealson K.H."/>
        </authorList>
    </citation>
    <scope>NUCLEOTIDE SEQUENCE [LARGE SCALE GENOMIC DNA]</scope>
    <source>
        <strain evidence="2 3">P1</strain>
    </source>
</reference>
<feature type="domain" description="AB hydrolase-1" evidence="1">
    <location>
        <begin position="13"/>
        <end position="241"/>
    </location>
</feature>
<keyword evidence="2" id="KW-0378">Hydrolase</keyword>
<organism evidence="2 3">
    <name type="scientific">Malikia granosa</name>
    <dbReference type="NCBI Taxonomy" id="263067"/>
    <lineage>
        <taxon>Bacteria</taxon>
        <taxon>Pseudomonadati</taxon>
        <taxon>Pseudomonadota</taxon>
        <taxon>Betaproteobacteria</taxon>
        <taxon>Burkholderiales</taxon>
        <taxon>Comamonadaceae</taxon>
        <taxon>Malikia</taxon>
    </lineage>
</organism>
<protein>
    <submittedName>
        <fullName evidence="2">Alpha/beta hydrolase</fullName>
    </submittedName>
</protein>
<evidence type="ECO:0000259" key="1">
    <source>
        <dbReference type="Pfam" id="PF00561"/>
    </source>
</evidence>
<dbReference type="PANTHER" id="PTHR43433:SF5">
    <property type="entry name" value="AB HYDROLASE-1 DOMAIN-CONTAINING PROTEIN"/>
    <property type="match status" value="1"/>
</dbReference>
<gene>
    <name evidence="2" type="ORF">C6P64_16685</name>
</gene>
<sequence>MTQLHTLKQGQGPLVILSHALGCDLTMWDGVAAALQDRYTVLRYDQRGHGQTPATAGAYSMDDLADDAAELIRAQGAGPVHFVGLSMGGMTAQALAARHPELVRSIVIANSAASYDEAARTMWQARIDTVLANGVPPIADGALQRWFTPEFRADQVNGGAERVAKLRAVLEATPAVPYAAACAAVAGIALDAGNARIACPTLVIAGSRDEATPPAMSQLIADRIPGAQLASLDAAHLSAVEQPEAFARLLEGFWAGLR</sequence>
<comment type="caution">
    <text evidence="2">The sequence shown here is derived from an EMBL/GenBank/DDBJ whole genome shotgun (WGS) entry which is preliminary data.</text>
</comment>
<dbReference type="PANTHER" id="PTHR43433">
    <property type="entry name" value="HYDROLASE, ALPHA/BETA FOLD FAMILY PROTEIN"/>
    <property type="match status" value="1"/>
</dbReference>
<dbReference type="AlphaFoldDB" id="A0A2S9K0L7"/>
<dbReference type="InterPro" id="IPR050471">
    <property type="entry name" value="AB_hydrolase"/>
</dbReference>
<keyword evidence="3" id="KW-1185">Reference proteome</keyword>
<evidence type="ECO:0000313" key="3">
    <source>
        <dbReference type="Proteomes" id="UP000238589"/>
    </source>
</evidence>
<accession>A0A2S9K0L7</accession>
<dbReference type="OrthoDB" id="9793083at2"/>